<dbReference type="OrthoDB" id="447708at2759"/>
<feature type="compositionally biased region" description="Basic residues" evidence="1">
    <location>
        <begin position="1520"/>
        <end position="1534"/>
    </location>
</feature>
<dbReference type="GO" id="GO:0016887">
    <property type="term" value="F:ATP hydrolysis activity"/>
    <property type="evidence" value="ECO:0007669"/>
    <property type="project" value="InterPro"/>
</dbReference>
<protein>
    <recommendedName>
        <fullName evidence="4">ATPase AAA-type core domain-containing protein</fullName>
    </recommendedName>
</protein>
<sequence>MASALNIAMTSIDVHGGYSVENLQKDLEAPLESAKTNPNRTHLVFLDEINTSPEIGAFKEVVCDHSLKGQMFPDNLVIIAALNPHRTRHKTDEDLADEKDEERNVTKHYLDDLDKEMCQLVYRVFPLPKSLQTYVWNFGSLSQHDEQQYIAVMTTSTWSKKEFVDNIEDLKNTPKVLDSLKLFFINAIFTSQNFVREKLKDQSVCSLRDVRRANTLFLWFFNNREGKKTRTSVIEAMILSLAQCYYYRLTKSQRKEYENLVEQLLKKLNTDIQFGVVVENEQQRHDIFFFVFCVRTQLFAISFYRYVRTLDIPPGIAKNRAFCENLFVMLVGLATKTPTIVVGRPGSSKTLAMAVVQSNLSSSSKSKGLTEMNFDDFFVVSSKYQTHSVLLCFVQTMLFVSFQCSKLTTADLIRKRWENAVGFQEKLKLRFSLSLFFSANVDTTLCANTNRAIPSKKQSGTDEKEQKVENDAEKTQPKSNRSVVLWLDEVGLAEQSPHRPLKILHKLLEDDNRQIAFIGLSNWRLDSAKMNRMVLHQVMQPDTKELVATADEIINEKLEGENANYQQDLSIKVPKIAELYNSIMTDHEMSPFKFDFYGYRDFYSLASYLKYSCQMRGGVSRELLVEAVMRNFGGMTKEQTEEFLFPKIAKYFYGNVLPKPEIIWKQFSPLHLIRNNIEQSRDIKRPEMRNIMLITESPVMWKILFDSGITTMESTEVIFGSKFAGDINSTIYLYRTIEKVRNAMSTGKICVLLKLEQLYDSLYDILNQRYQSVDGQKFCRICIGGESIRCRIAKTFRCVVVVSRAEAFHETKNHDLHTPVAFLNRFEKFFLDPSLLEQYSLDPLWKSKFDKLQKTIAIRFSDRLQLKKSALFVGFLERYTYISLLINEATSRKNESNEEKKYDTDNEEAAQEVQIDQIVQNCLRMLLQNTSLQILIDDKKRQRDFIPYADIVLTLSLYMCIHIYIFNPTYTYILYMFFFLDDTSKLDVLEREGANEKNEQVLIKVVTHDFQLLDTHVLRKGNEAYVITRDDLLNSSYIPKSVEDLTTICTRLTKDTKQVSQTTELTEIRFKDLRDFVQETDLFTYVFDFLRDVSCVLKHSVLVIACDPLMSESMLMHYLHVQYLVEKAFVANQKSSNETKAIRPKRTFVMLFYSNRVASPSKGQDPVLTNPLVFNSLWKHVFVDALLPANSLNEVQINDINVFEPQSLTQIQKRIEPNSFKLLADSYELALNFINFGRRNQTEFCDEIHTLRTYLNADPPDNGELQEVLNGRLQDVLLDTETGATYCLKTVLKQQLRERGSLRSEFMSNLAQKIKNLLVEILCVIFENGNSLLYRRQKDERIDNLFLRILSEPKIVRVTQREHREHNHEIVPKDDIPGGGRFPFSSHLHAFVSSFREVCFEVYERMKQDIRESLVEFLIVQIHTSIQTSGLKISLNRLSMDLIKRLLHDVVLLESSGTLGLRRFSKDAHVYNTLVNHVCLFVEKASMEALQKFGASKETKRDFSIPKDKQQEEKEDNTRKKNKSSIRRQQRRDP</sequence>
<feature type="compositionally biased region" description="Basic and acidic residues" evidence="1">
    <location>
        <begin position="459"/>
        <end position="476"/>
    </location>
</feature>
<reference evidence="2 3" key="1">
    <citation type="journal article" date="2013" name="Curr. Biol.">
        <title>The Genome of the Foraminiferan Reticulomyxa filosa.</title>
        <authorList>
            <person name="Glockner G."/>
            <person name="Hulsmann N."/>
            <person name="Schleicher M."/>
            <person name="Noegel A.A."/>
            <person name="Eichinger L."/>
            <person name="Gallinger C."/>
            <person name="Pawlowski J."/>
            <person name="Sierra R."/>
            <person name="Euteneuer U."/>
            <person name="Pillet L."/>
            <person name="Moustafa A."/>
            <person name="Platzer M."/>
            <person name="Groth M."/>
            <person name="Szafranski K."/>
            <person name="Schliwa M."/>
        </authorList>
    </citation>
    <scope>NUCLEOTIDE SEQUENCE [LARGE SCALE GENOMIC DNA]</scope>
</reference>
<evidence type="ECO:0000313" key="3">
    <source>
        <dbReference type="Proteomes" id="UP000023152"/>
    </source>
</evidence>
<comment type="caution">
    <text evidence="2">The sequence shown here is derived from an EMBL/GenBank/DDBJ whole genome shotgun (WGS) entry which is preliminary data.</text>
</comment>
<evidence type="ECO:0000313" key="2">
    <source>
        <dbReference type="EMBL" id="ETN98043.1"/>
    </source>
</evidence>
<evidence type="ECO:0000256" key="1">
    <source>
        <dbReference type="SAM" id="MobiDB-lite"/>
    </source>
</evidence>
<gene>
    <name evidence="2" type="ORF">RFI_39478</name>
</gene>
<dbReference type="GO" id="GO:0004842">
    <property type="term" value="F:ubiquitin-protein transferase activity"/>
    <property type="evidence" value="ECO:0007669"/>
    <property type="project" value="InterPro"/>
</dbReference>
<organism evidence="2 3">
    <name type="scientific">Reticulomyxa filosa</name>
    <dbReference type="NCBI Taxonomy" id="46433"/>
    <lineage>
        <taxon>Eukaryota</taxon>
        <taxon>Sar</taxon>
        <taxon>Rhizaria</taxon>
        <taxon>Retaria</taxon>
        <taxon>Foraminifera</taxon>
        <taxon>Monothalamids</taxon>
        <taxon>Reticulomyxidae</taxon>
        <taxon>Reticulomyxa</taxon>
    </lineage>
</organism>
<feature type="compositionally biased region" description="Basic and acidic residues" evidence="1">
    <location>
        <begin position="1495"/>
        <end position="1519"/>
    </location>
</feature>
<dbReference type="Proteomes" id="UP000023152">
    <property type="component" value="Unassembled WGS sequence"/>
</dbReference>
<name>X6L947_RETFI</name>
<dbReference type="Gene3D" id="3.40.50.300">
    <property type="entry name" value="P-loop containing nucleotide triphosphate hydrolases"/>
    <property type="match status" value="1"/>
</dbReference>
<dbReference type="EMBL" id="ASPP01047817">
    <property type="protein sequence ID" value="ETN98043.1"/>
    <property type="molecule type" value="Genomic_DNA"/>
</dbReference>
<dbReference type="PANTHER" id="PTHR22605">
    <property type="entry name" value="RZ-TYPE DOMAIN-CONTAINING PROTEIN"/>
    <property type="match status" value="1"/>
</dbReference>
<feature type="region of interest" description="Disordered" evidence="1">
    <location>
        <begin position="1494"/>
        <end position="1534"/>
    </location>
</feature>
<dbReference type="PANTHER" id="PTHR22605:SF1">
    <property type="entry name" value="RZ-TYPE DOMAIN-CONTAINING PROTEIN"/>
    <property type="match status" value="1"/>
</dbReference>
<keyword evidence="3" id="KW-1185">Reference proteome</keyword>
<dbReference type="SUPFAM" id="SSF52540">
    <property type="entry name" value="P-loop containing nucleoside triphosphate hydrolases"/>
    <property type="match status" value="1"/>
</dbReference>
<feature type="region of interest" description="Disordered" evidence="1">
    <location>
        <begin position="453"/>
        <end position="476"/>
    </location>
</feature>
<evidence type="ECO:0008006" key="4">
    <source>
        <dbReference type="Google" id="ProtNLM"/>
    </source>
</evidence>
<accession>X6L947</accession>
<dbReference type="InterPro" id="IPR027417">
    <property type="entry name" value="P-loop_NTPase"/>
</dbReference>
<dbReference type="InterPro" id="IPR031248">
    <property type="entry name" value="RNF213"/>
</dbReference>
<proteinExistence type="predicted"/>